<dbReference type="KEGG" id="rha:RHA1_ro03753"/>
<dbReference type="eggNOG" id="ENOG5032SBH">
    <property type="taxonomic scope" value="Bacteria"/>
</dbReference>
<feature type="transmembrane region" description="Helical" evidence="1">
    <location>
        <begin position="160"/>
        <end position="178"/>
    </location>
</feature>
<dbReference type="AlphaFoldDB" id="Q0SA83"/>
<dbReference type="EMBL" id="CP000431">
    <property type="protein sequence ID" value="ABG95553.1"/>
    <property type="molecule type" value="Genomic_DNA"/>
</dbReference>
<dbReference type="HOGENOM" id="CLU_112040_0_0_11"/>
<protein>
    <recommendedName>
        <fullName evidence="2">Potassium channel domain-containing protein</fullName>
    </recommendedName>
</protein>
<feature type="transmembrane region" description="Helical" evidence="1">
    <location>
        <begin position="87"/>
        <end position="106"/>
    </location>
</feature>
<sequence length="224" mass="24474">MRSEAQRRPKRSGRLLDRRKLEVAISSRTIAEKVVIRAVSMDEDGVRSLSRHARARVLVPAILRPVCATAVLVSAYFLLPFTTVDNLRTVSLVVGGLAVVCAVYVWQIRRVLRAEYPVAQAVEALAVTVGVYLVAYATTYFLLSQSGPDNFSEVLTRLDALYFTLTVFTTVGFGDIVASTETARAVVSAQLIGNLILISLGIRVLTASVRWRRKPGIARDSAAP</sequence>
<proteinExistence type="predicted"/>
<keyword evidence="1" id="KW-0472">Membrane</keyword>
<keyword evidence="1" id="KW-0812">Transmembrane</keyword>
<dbReference type="Proteomes" id="UP000008710">
    <property type="component" value="Chromosome"/>
</dbReference>
<name>Q0SA83_RHOJR</name>
<evidence type="ECO:0000259" key="2">
    <source>
        <dbReference type="Pfam" id="PF07885"/>
    </source>
</evidence>
<evidence type="ECO:0000313" key="4">
    <source>
        <dbReference type="Proteomes" id="UP000008710"/>
    </source>
</evidence>
<dbReference type="SUPFAM" id="SSF81324">
    <property type="entry name" value="Voltage-gated potassium channels"/>
    <property type="match status" value="1"/>
</dbReference>
<gene>
    <name evidence="3" type="ordered locus">RHA1_ro03753</name>
</gene>
<reference evidence="4" key="1">
    <citation type="journal article" date="2006" name="Proc. Natl. Acad. Sci. U.S.A.">
        <title>The complete genome of Rhodococcus sp. RHA1 provides insights into a catabolic powerhouse.</title>
        <authorList>
            <person name="McLeod M.P."/>
            <person name="Warren R.L."/>
            <person name="Hsiao W.W.L."/>
            <person name="Araki N."/>
            <person name="Myhre M."/>
            <person name="Fernandes C."/>
            <person name="Miyazawa D."/>
            <person name="Wong W."/>
            <person name="Lillquist A.L."/>
            <person name="Wang D."/>
            <person name="Dosanjh M."/>
            <person name="Hara H."/>
            <person name="Petrescu A."/>
            <person name="Morin R.D."/>
            <person name="Yang G."/>
            <person name="Stott J.M."/>
            <person name="Schein J.E."/>
            <person name="Shin H."/>
            <person name="Smailus D."/>
            <person name="Siddiqui A.S."/>
            <person name="Marra M.A."/>
            <person name="Jones S.J.M."/>
            <person name="Holt R."/>
            <person name="Brinkman F.S.L."/>
            <person name="Miyauchi K."/>
            <person name="Fukuda M."/>
            <person name="Davies J.E."/>
            <person name="Mohn W.W."/>
            <person name="Eltis L.D."/>
        </authorList>
    </citation>
    <scope>NUCLEOTIDE SEQUENCE [LARGE SCALE GENOMIC DNA]</scope>
    <source>
        <strain evidence="4">RHA1</strain>
    </source>
</reference>
<feature type="transmembrane region" description="Helical" evidence="1">
    <location>
        <begin position="57"/>
        <end position="81"/>
    </location>
</feature>
<keyword evidence="1" id="KW-1133">Transmembrane helix</keyword>
<dbReference type="Gene3D" id="1.10.287.70">
    <property type="match status" value="1"/>
</dbReference>
<evidence type="ECO:0000313" key="3">
    <source>
        <dbReference type="EMBL" id="ABG95553.1"/>
    </source>
</evidence>
<accession>Q0SA83</accession>
<dbReference type="Pfam" id="PF07885">
    <property type="entry name" value="Ion_trans_2"/>
    <property type="match status" value="1"/>
</dbReference>
<feature type="transmembrane region" description="Helical" evidence="1">
    <location>
        <begin position="185"/>
        <end position="205"/>
    </location>
</feature>
<feature type="transmembrane region" description="Helical" evidence="1">
    <location>
        <begin position="118"/>
        <end position="140"/>
    </location>
</feature>
<evidence type="ECO:0000256" key="1">
    <source>
        <dbReference type="SAM" id="Phobius"/>
    </source>
</evidence>
<feature type="domain" description="Potassium channel" evidence="2">
    <location>
        <begin position="132"/>
        <end position="206"/>
    </location>
</feature>
<dbReference type="InterPro" id="IPR013099">
    <property type="entry name" value="K_chnl_dom"/>
</dbReference>
<organism evidence="3 4">
    <name type="scientific">Rhodococcus jostii (strain RHA1)</name>
    <dbReference type="NCBI Taxonomy" id="101510"/>
    <lineage>
        <taxon>Bacteria</taxon>
        <taxon>Bacillati</taxon>
        <taxon>Actinomycetota</taxon>
        <taxon>Actinomycetes</taxon>
        <taxon>Mycobacteriales</taxon>
        <taxon>Nocardiaceae</taxon>
        <taxon>Rhodococcus</taxon>
    </lineage>
</organism>